<dbReference type="InterPro" id="IPR051159">
    <property type="entry name" value="Hexapeptide_acetyltransf"/>
</dbReference>
<sequence>MDVLPAFLRAVLFRLLLKKLGKGGFIDYGTYIRYPFKVSIGDKVWINRSCAFYPGYLKEAEIIIGNHVSIGPETSIFAAAHDYHRLDLPDIGKTVRIGDHVWIGGKCTILPGVEIGEGAVVGGGSVVTKNVAPYTVVAGNPAKLINNRELHPTS</sequence>
<evidence type="ECO:0000313" key="3">
    <source>
        <dbReference type="EMBL" id="ASF48604.1"/>
    </source>
</evidence>
<dbReference type="InterPro" id="IPR001451">
    <property type="entry name" value="Hexapep"/>
</dbReference>
<gene>
    <name evidence="3" type="ORF">CEK71_01955</name>
</gene>
<dbReference type="OrthoDB" id="9815592at2"/>
<dbReference type="PANTHER" id="PTHR23416">
    <property type="entry name" value="SIALIC ACID SYNTHASE-RELATED"/>
    <property type="match status" value="1"/>
</dbReference>
<dbReference type="SUPFAM" id="SSF51161">
    <property type="entry name" value="Trimeric LpxA-like enzymes"/>
    <property type="match status" value="1"/>
</dbReference>
<dbReference type="PANTHER" id="PTHR23416:SF23">
    <property type="entry name" value="ACETYLTRANSFERASE C18B11.09C-RELATED"/>
    <property type="match status" value="1"/>
</dbReference>
<dbReference type="GO" id="GO:0008374">
    <property type="term" value="F:O-acyltransferase activity"/>
    <property type="evidence" value="ECO:0007669"/>
    <property type="project" value="TreeGrafter"/>
</dbReference>
<dbReference type="CDD" id="cd04647">
    <property type="entry name" value="LbH_MAT_like"/>
    <property type="match status" value="1"/>
</dbReference>
<proteinExistence type="inferred from homology"/>
<dbReference type="Proteomes" id="UP000197019">
    <property type="component" value="Chromosome"/>
</dbReference>
<evidence type="ECO:0000256" key="1">
    <source>
        <dbReference type="ARBA" id="ARBA00007274"/>
    </source>
</evidence>
<comment type="similarity">
    <text evidence="1">Belongs to the transferase hexapeptide repeat family.</text>
</comment>
<evidence type="ECO:0000256" key="2">
    <source>
        <dbReference type="ARBA" id="ARBA00022679"/>
    </source>
</evidence>
<dbReference type="Gene3D" id="2.160.10.10">
    <property type="entry name" value="Hexapeptide repeat proteins"/>
    <property type="match status" value="1"/>
</dbReference>
<accession>A0A1Z4C562</accession>
<dbReference type="Pfam" id="PF00132">
    <property type="entry name" value="Hexapep"/>
    <property type="match status" value="1"/>
</dbReference>
<dbReference type="KEGG" id="mpsy:CEK71_01955"/>
<keyword evidence="4" id="KW-1185">Reference proteome</keyword>
<reference evidence="3 4" key="1">
    <citation type="submission" date="2017-06" db="EMBL/GenBank/DDBJ databases">
        <title>Genome Sequencing of the methanotroph Methylovulum psychrotolerants str. HV10-M2 isolated from a high-altitude environment.</title>
        <authorList>
            <person name="Mateos-Rivera A."/>
        </authorList>
    </citation>
    <scope>NUCLEOTIDE SEQUENCE [LARGE SCALE GENOMIC DNA]</scope>
    <source>
        <strain evidence="3 4">HV10_M2</strain>
    </source>
</reference>
<name>A0A1Z4C562_9GAMM</name>
<evidence type="ECO:0000313" key="4">
    <source>
        <dbReference type="Proteomes" id="UP000197019"/>
    </source>
</evidence>
<organism evidence="3 4">
    <name type="scientific">Methylovulum psychrotolerans</name>
    <dbReference type="NCBI Taxonomy" id="1704499"/>
    <lineage>
        <taxon>Bacteria</taxon>
        <taxon>Pseudomonadati</taxon>
        <taxon>Pseudomonadota</taxon>
        <taxon>Gammaproteobacteria</taxon>
        <taxon>Methylococcales</taxon>
        <taxon>Methylococcaceae</taxon>
        <taxon>Methylovulum</taxon>
    </lineage>
</organism>
<dbReference type="EMBL" id="CP022129">
    <property type="protein sequence ID" value="ASF48604.1"/>
    <property type="molecule type" value="Genomic_DNA"/>
</dbReference>
<keyword evidence="2 3" id="KW-0808">Transferase</keyword>
<dbReference type="InterPro" id="IPR011004">
    <property type="entry name" value="Trimer_LpxA-like_sf"/>
</dbReference>
<protein>
    <submittedName>
        <fullName evidence="3">Acetyltransferase</fullName>
    </submittedName>
</protein>
<dbReference type="AlphaFoldDB" id="A0A1Z4C562"/>
<dbReference type="GO" id="GO:0005829">
    <property type="term" value="C:cytosol"/>
    <property type="evidence" value="ECO:0007669"/>
    <property type="project" value="TreeGrafter"/>
</dbReference>